<proteinExistence type="predicted"/>
<dbReference type="Proteomes" id="UP000807342">
    <property type="component" value="Unassembled WGS sequence"/>
</dbReference>
<keyword evidence="2" id="KW-1185">Reference proteome</keyword>
<accession>A0A9P6C9H1</accession>
<dbReference type="EMBL" id="MU151064">
    <property type="protein sequence ID" value="KAF9453174.1"/>
    <property type="molecule type" value="Genomic_DNA"/>
</dbReference>
<dbReference type="SUPFAM" id="SSF55961">
    <property type="entry name" value="Bet v1-like"/>
    <property type="match status" value="1"/>
</dbReference>
<dbReference type="AlphaFoldDB" id="A0A9P6C9H1"/>
<protein>
    <submittedName>
        <fullName evidence="1">Uncharacterized protein</fullName>
    </submittedName>
</protein>
<sequence>MSQPLHVHRRVVVRQKIRASKAQVSEIVSDVESYFSFQPFVTKMVQDAANPRLYKITEHIPTPICQWKFSNSFDITFDPVEDHNGRGMDMLATLNHLSFLFSKLNSSVRVMESEESGVVEVVEILDAQILFLLAPFIVSLLREAHEVLLQRLAESVEGST</sequence>
<dbReference type="OrthoDB" id="10472893at2759"/>
<evidence type="ECO:0000313" key="2">
    <source>
        <dbReference type="Proteomes" id="UP000807342"/>
    </source>
</evidence>
<gene>
    <name evidence="1" type="ORF">P691DRAFT_720361</name>
</gene>
<comment type="caution">
    <text evidence="1">The sequence shown here is derived from an EMBL/GenBank/DDBJ whole genome shotgun (WGS) entry which is preliminary data.</text>
</comment>
<organism evidence="1 2">
    <name type="scientific">Macrolepiota fuliginosa MF-IS2</name>
    <dbReference type="NCBI Taxonomy" id="1400762"/>
    <lineage>
        <taxon>Eukaryota</taxon>
        <taxon>Fungi</taxon>
        <taxon>Dikarya</taxon>
        <taxon>Basidiomycota</taxon>
        <taxon>Agaricomycotina</taxon>
        <taxon>Agaricomycetes</taxon>
        <taxon>Agaricomycetidae</taxon>
        <taxon>Agaricales</taxon>
        <taxon>Agaricineae</taxon>
        <taxon>Agaricaceae</taxon>
        <taxon>Macrolepiota</taxon>
    </lineage>
</organism>
<evidence type="ECO:0000313" key="1">
    <source>
        <dbReference type="EMBL" id="KAF9453174.1"/>
    </source>
</evidence>
<reference evidence="1" key="1">
    <citation type="submission" date="2020-11" db="EMBL/GenBank/DDBJ databases">
        <authorList>
            <consortium name="DOE Joint Genome Institute"/>
            <person name="Ahrendt S."/>
            <person name="Riley R."/>
            <person name="Andreopoulos W."/>
            <person name="Labutti K."/>
            <person name="Pangilinan J."/>
            <person name="Ruiz-Duenas F.J."/>
            <person name="Barrasa J.M."/>
            <person name="Sanchez-Garcia M."/>
            <person name="Camarero S."/>
            <person name="Miyauchi S."/>
            <person name="Serrano A."/>
            <person name="Linde D."/>
            <person name="Babiker R."/>
            <person name="Drula E."/>
            <person name="Ayuso-Fernandez I."/>
            <person name="Pacheco R."/>
            <person name="Padilla G."/>
            <person name="Ferreira P."/>
            <person name="Barriuso J."/>
            <person name="Kellner H."/>
            <person name="Castanera R."/>
            <person name="Alfaro M."/>
            <person name="Ramirez L."/>
            <person name="Pisabarro A.G."/>
            <person name="Kuo A."/>
            <person name="Tritt A."/>
            <person name="Lipzen A."/>
            <person name="He G."/>
            <person name="Yan M."/>
            <person name="Ng V."/>
            <person name="Cullen D."/>
            <person name="Martin F."/>
            <person name="Rosso M.-N."/>
            <person name="Henrissat B."/>
            <person name="Hibbett D."/>
            <person name="Martinez A.T."/>
            <person name="Grigoriev I.V."/>
        </authorList>
    </citation>
    <scope>NUCLEOTIDE SEQUENCE</scope>
    <source>
        <strain evidence="1">MF-IS2</strain>
    </source>
</reference>
<name>A0A9P6C9H1_9AGAR</name>